<keyword evidence="2 5" id="KW-0456">Lyase</keyword>
<comment type="subcellular location">
    <subcellularLocation>
        <location evidence="5">Bacterial microcompartment</location>
    </subcellularLocation>
</comment>
<dbReference type="PANTHER" id="PTHR39330">
    <property type="entry name" value="ETHANOLAMINE AMMONIA-LYASE LIGHT CHAIN"/>
    <property type="match status" value="1"/>
</dbReference>
<name>A0A4Q9KHN7_PROTD</name>
<dbReference type="EC" id="4.3.1.7" evidence="5"/>
<dbReference type="Gene3D" id="3.40.50.11240">
    <property type="entry name" value="Ethanolamine ammonia-lyase light chain (EutC)"/>
    <property type="match status" value="1"/>
</dbReference>
<keyword evidence="4 5" id="KW-1283">Bacterial microcompartment</keyword>
<keyword evidence="8" id="KW-1185">Reference proteome</keyword>
<gene>
    <name evidence="5" type="primary">eutC</name>
    <name evidence="7" type="ORF">ET996_13635</name>
</gene>
<evidence type="ECO:0000256" key="1">
    <source>
        <dbReference type="ARBA" id="ARBA00022628"/>
    </source>
</evidence>
<dbReference type="GO" id="GO:0006520">
    <property type="term" value="P:amino acid metabolic process"/>
    <property type="evidence" value="ECO:0007669"/>
    <property type="project" value="InterPro"/>
</dbReference>
<dbReference type="Gene3D" id="1.10.30.40">
    <property type="entry name" value="Ethanolamine ammonia-lyase light chain (EutC), N-terminal domain"/>
    <property type="match status" value="1"/>
</dbReference>
<dbReference type="GO" id="GO:0046336">
    <property type="term" value="P:ethanolamine catabolic process"/>
    <property type="evidence" value="ECO:0007669"/>
    <property type="project" value="UniProtKB-UniRule"/>
</dbReference>
<comment type="subunit">
    <text evidence="5">The basic unit is a heterodimer which dimerizes to form tetramers. The heterotetramers trimerize; 6 large subunits form a core ring with 6 small subunits projecting outwards.</text>
</comment>
<comment type="cofactor">
    <cofactor evidence="5">
        <name>adenosylcob(III)alamin</name>
        <dbReference type="ChEBI" id="CHEBI:18408"/>
    </cofactor>
    <text evidence="5">Binds between the large and small subunits.</text>
</comment>
<dbReference type="PANTHER" id="PTHR39330:SF1">
    <property type="entry name" value="ETHANOLAMINE AMMONIA-LYASE SMALL SUBUNIT"/>
    <property type="match status" value="1"/>
</dbReference>
<feature type="compositionally biased region" description="Low complexity" evidence="6">
    <location>
        <begin position="20"/>
        <end position="41"/>
    </location>
</feature>
<comment type="similarity">
    <text evidence="5">Belongs to the EutC family.</text>
</comment>
<accession>A0A4Q9KHN7</accession>
<keyword evidence="3 5" id="KW-0170">Cobalt</keyword>
<comment type="function">
    <text evidence="5">Catalyzes the deamination of various vicinal amino-alcohols to oxo compounds. Allows this organism to utilize ethanolamine as the sole source of nitrogen and carbon in the presence of external vitamin B12.</text>
</comment>
<comment type="catalytic activity">
    <reaction evidence="5">
        <text>ethanolamine = acetaldehyde + NH4(+)</text>
        <dbReference type="Rhea" id="RHEA:15313"/>
        <dbReference type="ChEBI" id="CHEBI:15343"/>
        <dbReference type="ChEBI" id="CHEBI:28938"/>
        <dbReference type="ChEBI" id="CHEBI:57603"/>
        <dbReference type="EC" id="4.3.1.7"/>
    </reaction>
</comment>
<dbReference type="UniPathway" id="UPA00560"/>
<comment type="caution">
    <text evidence="5">Lacks conserved residue(s) required for the propagation of feature annotation.</text>
</comment>
<reference evidence="7 8" key="1">
    <citation type="submission" date="2019-01" db="EMBL/GenBank/DDBJ databases">
        <title>Lactibacter flavus gen. nov., sp. nov., a novel bacterium of the family Propionibacteriaceae isolated from raw milk and dairy products.</title>
        <authorList>
            <person name="Huptas C."/>
            <person name="Wenning M."/>
            <person name="Breitenwieser F."/>
            <person name="Doll E."/>
            <person name="Von Neubeck M."/>
            <person name="Busse H.-J."/>
            <person name="Scherer S."/>
        </authorList>
    </citation>
    <scope>NUCLEOTIDE SEQUENCE [LARGE SCALE GENOMIC DNA]</scope>
    <source>
        <strain evidence="8">DSM 22130 / JCM 15804 / WR061</strain>
    </source>
</reference>
<dbReference type="GO" id="GO:0031419">
    <property type="term" value="F:cobalamin binding"/>
    <property type="evidence" value="ECO:0007669"/>
    <property type="project" value="UniProtKB-UniRule"/>
</dbReference>
<evidence type="ECO:0000256" key="4">
    <source>
        <dbReference type="ARBA" id="ARBA00024446"/>
    </source>
</evidence>
<comment type="caution">
    <text evidence="7">The sequence shown here is derived from an EMBL/GenBank/DDBJ whole genome shotgun (WGS) entry which is preliminary data.</text>
</comment>
<dbReference type="InterPro" id="IPR042255">
    <property type="entry name" value="EutC_N"/>
</dbReference>
<dbReference type="OrthoDB" id="114248at2"/>
<dbReference type="NCBIfam" id="NF003971">
    <property type="entry name" value="PRK05465.1"/>
    <property type="match status" value="1"/>
</dbReference>
<keyword evidence="1 5" id="KW-0846">Cobalamin</keyword>
<feature type="binding site" evidence="5">
    <location>
        <position position="234"/>
    </location>
    <ligand>
        <name>adenosylcob(III)alamin</name>
        <dbReference type="ChEBI" id="CHEBI:18408"/>
    </ligand>
</feature>
<dbReference type="GO" id="GO:0008851">
    <property type="term" value="F:ethanolamine ammonia-lyase activity"/>
    <property type="evidence" value="ECO:0007669"/>
    <property type="project" value="UniProtKB-UniRule"/>
</dbReference>
<sequence length="306" mass="32187">MSDLETLVARVLAELRSSDAAGAGSAVGTTPTARPQQAATASGSDLDIDVPDPTGEAGRLRIGVANPVDADALGNLRRTTSARLAVGRAGPRPRTGSLLLFQADHAVTQDAIYGVVREETKAAHDLFSVTSQAEDRQTYLLRPDLGRRLSDAAKAEIDKRCKKGVDVQIVVGDGLSAAAIDNNLADILPVITQGLSSAGFSIGTPFFVTNCRVGVMNDINAIVRAKVLLLLIGERPGLGIADAMSAYMGYDPQPGKTDADRDLICMITRGGGTNPLEAGAYIVEVIKRMMKHQASGVRLREIVGEE</sequence>
<evidence type="ECO:0000256" key="6">
    <source>
        <dbReference type="SAM" id="MobiDB-lite"/>
    </source>
</evidence>
<comment type="pathway">
    <text evidence="5">Amine and polyamine degradation; ethanolamine degradation.</text>
</comment>
<feature type="binding site" evidence="5">
    <location>
        <position position="213"/>
    </location>
    <ligand>
        <name>adenosylcob(III)alamin</name>
        <dbReference type="ChEBI" id="CHEBI:18408"/>
    </ligand>
</feature>
<dbReference type="HAMAP" id="MF_00601">
    <property type="entry name" value="EutC"/>
    <property type="match status" value="1"/>
</dbReference>
<proteinExistence type="inferred from homology"/>
<dbReference type="GO" id="GO:0031471">
    <property type="term" value="C:ethanolamine degradation polyhedral organelle"/>
    <property type="evidence" value="ECO:0007669"/>
    <property type="project" value="UniProtKB-UniRule"/>
</dbReference>
<feature type="region of interest" description="Disordered" evidence="6">
    <location>
        <begin position="20"/>
        <end position="52"/>
    </location>
</feature>
<dbReference type="AlphaFoldDB" id="A0A4Q9KHN7"/>
<protein>
    <recommendedName>
        <fullName evidence="5">Ethanolamine ammonia-lyase small subunit</fullName>
        <shortName evidence="5">EAL small subunit</shortName>
        <ecNumber evidence="5">4.3.1.7</ecNumber>
    </recommendedName>
</protein>
<evidence type="ECO:0000256" key="3">
    <source>
        <dbReference type="ARBA" id="ARBA00023285"/>
    </source>
</evidence>
<evidence type="ECO:0000256" key="2">
    <source>
        <dbReference type="ARBA" id="ARBA00023239"/>
    </source>
</evidence>
<dbReference type="Pfam" id="PF05985">
    <property type="entry name" value="EutC"/>
    <property type="match status" value="1"/>
</dbReference>
<dbReference type="InterPro" id="IPR009246">
    <property type="entry name" value="EutC"/>
</dbReference>
<dbReference type="InterPro" id="IPR042251">
    <property type="entry name" value="EutC_C"/>
</dbReference>
<dbReference type="GO" id="GO:0009350">
    <property type="term" value="C:ethanolamine ammonia-lyase complex"/>
    <property type="evidence" value="ECO:0007669"/>
    <property type="project" value="UniProtKB-UniRule"/>
</dbReference>
<evidence type="ECO:0000313" key="8">
    <source>
        <dbReference type="Proteomes" id="UP000291933"/>
    </source>
</evidence>
<evidence type="ECO:0000313" key="7">
    <source>
        <dbReference type="EMBL" id="TBT92096.1"/>
    </source>
</evidence>
<dbReference type="EMBL" id="SDMR01000024">
    <property type="protein sequence ID" value="TBT92096.1"/>
    <property type="molecule type" value="Genomic_DNA"/>
</dbReference>
<dbReference type="Proteomes" id="UP000291933">
    <property type="component" value="Unassembled WGS sequence"/>
</dbReference>
<organism evidence="7 8">
    <name type="scientific">Propioniciclava tarda</name>
    <dbReference type="NCBI Taxonomy" id="433330"/>
    <lineage>
        <taxon>Bacteria</taxon>
        <taxon>Bacillati</taxon>
        <taxon>Actinomycetota</taxon>
        <taxon>Actinomycetes</taxon>
        <taxon>Propionibacteriales</taxon>
        <taxon>Propionibacteriaceae</taxon>
        <taxon>Propioniciclava</taxon>
    </lineage>
</organism>
<evidence type="ECO:0000256" key="5">
    <source>
        <dbReference type="HAMAP-Rule" id="MF_00601"/>
    </source>
</evidence>
<dbReference type="RefSeq" id="WP_131173112.1">
    <property type="nucleotide sequence ID" value="NZ_FXTL01000023.1"/>
</dbReference>